<dbReference type="EMBL" id="JBHRTR010000004">
    <property type="protein sequence ID" value="MFC3225766.1"/>
    <property type="molecule type" value="Genomic_DNA"/>
</dbReference>
<dbReference type="SMART" id="SM00448">
    <property type="entry name" value="REC"/>
    <property type="match status" value="1"/>
</dbReference>
<organism evidence="4 5">
    <name type="scientific">Marinibaculum pumilum</name>
    <dbReference type="NCBI Taxonomy" id="1766165"/>
    <lineage>
        <taxon>Bacteria</taxon>
        <taxon>Pseudomonadati</taxon>
        <taxon>Pseudomonadota</taxon>
        <taxon>Alphaproteobacteria</taxon>
        <taxon>Rhodospirillales</taxon>
        <taxon>Rhodospirillaceae</taxon>
        <taxon>Marinibaculum</taxon>
    </lineage>
</organism>
<keyword evidence="5" id="KW-1185">Reference proteome</keyword>
<feature type="domain" description="Response regulatory" evidence="3">
    <location>
        <begin position="21"/>
        <end position="137"/>
    </location>
</feature>
<dbReference type="InterPro" id="IPR001789">
    <property type="entry name" value="Sig_transdc_resp-reg_receiver"/>
</dbReference>
<dbReference type="PROSITE" id="PS50110">
    <property type="entry name" value="RESPONSE_REGULATORY"/>
    <property type="match status" value="1"/>
</dbReference>
<dbReference type="Proteomes" id="UP001595528">
    <property type="component" value="Unassembled WGS sequence"/>
</dbReference>
<comment type="caution">
    <text evidence="4">The sequence shown here is derived from an EMBL/GenBank/DDBJ whole genome shotgun (WGS) entry which is preliminary data.</text>
</comment>
<dbReference type="RefSeq" id="WP_379897498.1">
    <property type="nucleotide sequence ID" value="NZ_JBHRTR010000004.1"/>
</dbReference>
<gene>
    <name evidence="4" type="ORF">ACFOGJ_00890</name>
</gene>
<keyword evidence="1 2" id="KW-0597">Phosphoprotein</keyword>
<proteinExistence type="predicted"/>
<evidence type="ECO:0000259" key="3">
    <source>
        <dbReference type="PROSITE" id="PS50110"/>
    </source>
</evidence>
<evidence type="ECO:0000256" key="2">
    <source>
        <dbReference type="PROSITE-ProRule" id="PRU00169"/>
    </source>
</evidence>
<evidence type="ECO:0000313" key="4">
    <source>
        <dbReference type="EMBL" id="MFC3225766.1"/>
    </source>
</evidence>
<dbReference type="Pfam" id="PF00072">
    <property type="entry name" value="Response_reg"/>
    <property type="match status" value="1"/>
</dbReference>
<reference evidence="5" key="1">
    <citation type="journal article" date="2019" name="Int. J. Syst. Evol. Microbiol.">
        <title>The Global Catalogue of Microorganisms (GCM) 10K type strain sequencing project: providing services to taxonomists for standard genome sequencing and annotation.</title>
        <authorList>
            <consortium name="The Broad Institute Genomics Platform"/>
            <consortium name="The Broad Institute Genome Sequencing Center for Infectious Disease"/>
            <person name="Wu L."/>
            <person name="Ma J."/>
        </authorList>
    </citation>
    <scope>NUCLEOTIDE SEQUENCE [LARGE SCALE GENOMIC DNA]</scope>
    <source>
        <strain evidence="5">KCTC 42964</strain>
    </source>
</reference>
<dbReference type="InterPro" id="IPR011006">
    <property type="entry name" value="CheY-like_superfamily"/>
</dbReference>
<dbReference type="PANTHER" id="PTHR44591">
    <property type="entry name" value="STRESS RESPONSE REGULATOR PROTEIN 1"/>
    <property type="match status" value="1"/>
</dbReference>
<evidence type="ECO:0000313" key="5">
    <source>
        <dbReference type="Proteomes" id="UP001595528"/>
    </source>
</evidence>
<feature type="modified residue" description="4-aspartylphosphate" evidence="2">
    <location>
        <position position="70"/>
    </location>
</feature>
<dbReference type="PANTHER" id="PTHR44591:SF25">
    <property type="entry name" value="CHEMOTAXIS TWO-COMPONENT RESPONSE REGULATOR"/>
    <property type="match status" value="1"/>
</dbReference>
<evidence type="ECO:0000256" key="1">
    <source>
        <dbReference type="ARBA" id="ARBA00022553"/>
    </source>
</evidence>
<sequence length="141" mass="15479">MSEIIDLHAAEPAEDEASQPRILVVDDAITVRLFYCKILGDAGYQVEEAANGLEGLEKALAFPSRLLLVDVNMPKMDGHEMLRAVRQDPALRAVPALVVSTEGRPRDREIALGAGANFYLTKPIQPDVLRDTVRLMTGGRR</sequence>
<accession>A0ABV7KTR0</accession>
<dbReference type="SUPFAM" id="SSF52172">
    <property type="entry name" value="CheY-like"/>
    <property type="match status" value="1"/>
</dbReference>
<dbReference type="InterPro" id="IPR050595">
    <property type="entry name" value="Bact_response_regulator"/>
</dbReference>
<protein>
    <submittedName>
        <fullName evidence="4">Response regulator</fullName>
    </submittedName>
</protein>
<dbReference type="Gene3D" id="3.40.50.2300">
    <property type="match status" value="1"/>
</dbReference>
<name>A0ABV7KTR0_9PROT</name>